<evidence type="ECO:0000313" key="2">
    <source>
        <dbReference type="EMBL" id="KAJ8417153.1"/>
    </source>
</evidence>
<dbReference type="EMBL" id="JAINUG010000004">
    <property type="protein sequence ID" value="KAJ8417153.1"/>
    <property type="molecule type" value="Genomic_DNA"/>
</dbReference>
<name>A0AAD7TBA2_9TELE</name>
<protein>
    <submittedName>
        <fullName evidence="2">Uncharacterized protein</fullName>
    </submittedName>
</protein>
<accession>A0AAD7TBA2</accession>
<evidence type="ECO:0000256" key="1">
    <source>
        <dbReference type="SAM" id="MobiDB-lite"/>
    </source>
</evidence>
<dbReference type="Proteomes" id="UP001221898">
    <property type="component" value="Unassembled WGS sequence"/>
</dbReference>
<gene>
    <name evidence="2" type="ORF">AAFF_G00283800</name>
</gene>
<dbReference type="AlphaFoldDB" id="A0AAD7TBA2"/>
<reference evidence="2" key="1">
    <citation type="journal article" date="2023" name="Science">
        <title>Genome structures resolve the early diversification of teleost fishes.</title>
        <authorList>
            <person name="Parey E."/>
            <person name="Louis A."/>
            <person name="Montfort J."/>
            <person name="Bouchez O."/>
            <person name="Roques C."/>
            <person name="Iampietro C."/>
            <person name="Lluch J."/>
            <person name="Castinel A."/>
            <person name="Donnadieu C."/>
            <person name="Desvignes T."/>
            <person name="Floi Bucao C."/>
            <person name="Jouanno E."/>
            <person name="Wen M."/>
            <person name="Mejri S."/>
            <person name="Dirks R."/>
            <person name="Jansen H."/>
            <person name="Henkel C."/>
            <person name="Chen W.J."/>
            <person name="Zahm M."/>
            <person name="Cabau C."/>
            <person name="Klopp C."/>
            <person name="Thompson A.W."/>
            <person name="Robinson-Rechavi M."/>
            <person name="Braasch I."/>
            <person name="Lecointre G."/>
            <person name="Bobe J."/>
            <person name="Postlethwait J.H."/>
            <person name="Berthelot C."/>
            <person name="Roest Crollius H."/>
            <person name="Guiguen Y."/>
        </authorList>
    </citation>
    <scope>NUCLEOTIDE SEQUENCE</scope>
    <source>
        <strain evidence="2">NC1722</strain>
    </source>
</reference>
<sequence>MQKKDDFSPFQPALGGGKMGAPRLITLSVALGRSPRPVSQRERGESEVRRVGHITPPTPCFCQASLGTINLPVCRPRECPLLFTFAADRCWLGSTNLNVI</sequence>
<feature type="region of interest" description="Disordered" evidence="1">
    <location>
        <begin position="1"/>
        <end position="20"/>
    </location>
</feature>
<organism evidence="2 3">
    <name type="scientific">Aldrovandia affinis</name>
    <dbReference type="NCBI Taxonomy" id="143900"/>
    <lineage>
        <taxon>Eukaryota</taxon>
        <taxon>Metazoa</taxon>
        <taxon>Chordata</taxon>
        <taxon>Craniata</taxon>
        <taxon>Vertebrata</taxon>
        <taxon>Euteleostomi</taxon>
        <taxon>Actinopterygii</taxon>
        <taxon>Neopterygii</taxon>
        <taxon>Teleostei</taxon>
        <taxon>Notacanthiformes</taxon>
        <taxon>Halosauridae</taxon>
        <taxon>Aldrovandia</taxon>
    </lineage>
</organism>
<evidence type="ECO:0000313" key="3">
    <source>
        <dbReference type="Proteomes" id="UP001221898"/>
    </source>
</evidence>
<keyword evidence="3" id="KW-1185">Reference proteome</keyword>
<proteinExistence type="predicted"/>
<comment type="caution">
    <text evidence="2">The sequence shown here is derived from an EMBL/GenBank/DDBJ whole genome shotgun (WGS) entry which is preliminary data.</text>
</comment>